<dbReference type="GO" id="GO:0005886">
    <property type="term" value="C:plasma membrane"/>
    <property type="evidence" value="ECO:0007669"/>
    <property type="project" value="TreeGrafter"/>
</dbReference>
<evidence type="ECO:0000256" key="3">
    <source>
        <dbReference type="ARBA" id="ARBA00022692"/>
    </source>
</evidence>
<keyword evidence="8" id="KW-1185">Reference proteome</keyword>
<dbReference type="GeneTree" id="ENSGT00950000182857"/>
<feature type="transmembrane region" description="Helical" evidence="6">
    <location>
        <begin position="79"/>
        <end position="100"/>
    </location>
</feature>
<evidence type="ECO:0000256" key="1">
    <source>
        <dbReference type="ARBA" id="ARBA00004370"/>
    </source>
</evidence>
<feature type="transmembrane region" description="Helical" evidence="6">
    <location>
        <begin position="34"/>
        <end position="58"/>
    </location>
</feature>
<evidence type="ECO:0000256" key="4">
    <source>
        <dbReference type="ARBA" id="ARBA00022989"/>
    </source>
</evidence>
<name>A0A8C4RI26_ERPCA</name>
<dbReference type="InterPro" id="IPR007593">
    <property type="entry name" value="CD225/Dispanin_fam"/>
</dbReference>
<comment type="similarity">
    <text evidence="2">Belongs to the CD225/Dispanin family.</text>
</comment>
<keyword evidence="4 6" id="KW-1133">Transmembrane helix</keyword>
<dbReference type="InterPro" id="IPR051517">
    <property type="entry name" value="IFITM_antiviral_protein"/>
</dbReference>
<evidence type="ECO:0000313" key="8">
    <source>
        <dbReference type="Proteomes" id="UP000694620"/>
    </source>
</evidence>
<reference evidence="7" key="2">
    <citation type="submission" date="2025-08" db="UniProtKB">
        <authorList>
            <consortium name="Ensembl"/>
        </authorList>
    </citation>
    <scope>IDENTIFICATION</scope>
</reference>
<comment type="subcellular location">
    <subcellularLocation>
        <location evidence="1">Membrane</location>
    </subcellularLocation>
</comment>
<evidence type="ECO:0000313" key="7">
    <source>
        <dbReference type="Ensembl" id="ENSECRP00000002882.1"/>
    </source>
</evidence>
<sequence>MERNSPLFKSDHTYTKQPAIQSVLPPVVLPRDHIGWSIINTVYMNFFCLGAVALYFSIKSRDRKVVGDLEGARYYGSKACCFNVTALAVSFLLLLLLLFITSNGALCREYT</sequence>
<dbReference type="AlphaFoldDB" id="A0A8C4RI26"/>
<reference evidence="7" key="3">
    <citation type="submission" date="2025-09" db="UniProtKB">
        <authorList>
            <consortium name="Ensembl"/>
        </authorList>
    </citation>
    <scope>IDENTIFICATION</scope>
</reference>
<evidence type="ECO:0000256" key="2">
    <source>
        <dbReference type="ARBA" id="ARBA00006843"/>
    </source>
</evidence>
<keyword evidence="3 6" id="KW-0812">Transmembrane</keyword>
<reference evidence="7" key="1">
    <citation type="submission" date="2021-06" db="EMBL/GenBank/DDBJ databases">
        <authorList>
            <consortium name="Wellcome Sanger Institute Data Sharing"/>
        </authorList>
    </citation>
    <scope>NUCLEOTIDE SEQUENCE [LARGE SCALE GENOMIC DNA]</scope>
</reference>
<evidence type="ECO:0000256" key="6">
    <source>
        <dbReference type="SAM" id="Phobius"/>
    </source>
</evidence>
<dbReference type="PANTHER" id="PTHR13999">
    <property type="entry name" value="INTERFERON INDUCIBLE TRANSMEMBRANE PROTEIN"/>
    <property type="match status" value="1"/>
</dbReference>
<dbReference type="Proteomes" id="UP000694620">
    <property type="component" value="Chromosome 2"/>
</dbReference>
<organism evidence="7 8">
    <name type="scientific">Erpetoichthys calabaricus</name>
    <name type="common">Rope fish</name>
    <name type="synonym">Calamoichthys calabaricus</name>
    <dbReference type="NCBI Taxonomy" id="27687"/>
    <lineage>
        <taxon>Eukaryota</taxon>
        <taxon>Metazoa</taxon>
        <taxon>Chordata</taxon>
        <taxon>Craniata</taxon>
        <taxon>Vertebrata</taxon>
        <taxon>Euteleostomi</taxon>
        <taxon>Actinopterygii</taxon>
        <taxon>Polypteriformes</taxon>
        <taxon>Polypteridae</taxon>
        <taxon>Erpetoichthys</taxon>
    </lineage>
</organism>
<accession>A0A8C4RI26</accession>
<protein>
    <submittedName>
        <fullName evidence="7">Uncharacterized protein</fullName>
    </submittedName>
</protein>
<proteinExistence type="inferred from homology"/>
<keyword evidence="5 6" id="KW-0472">Membrane</keyword>
<evidence type="ECO:0000256" key="5">
    <source>
        <dbReference type="ARBA" id="ARBA00023136"/>
    </source>
</evidence>
<dbReference type="Pfam" id="PF04505">
    <property type="entry name" value="CD225"/>
    <property type="match status" value="1"/>
</dbReference>
<dbReference type="Ensembl" id="ENSECRT00000002930.1">
    <property type="protein sequence ID" value="ENSECRP00000002882.1"/>
    <property type="gene ID" value="ENSECRG00000001970.1"/>
</dbReference>